<evidence type="ECO:0000313" key="3">
    <source>
        <dbReference type="EMBL" id="TQL38245.1"/>
    </source>
</evidence>
<dbReference type="PANTHER" id="PTHR38011">
    <property type="entry name" value="DIHYDROFOLATE REDUCTASE FAMILY PROTEIN (AFU_ORTHOLOGUE AFUA_8G06820)"/>
    <property type="match status" value="1"/>
</dbReference>
<keyword evidence="5" id="KW-1185">Reference proteome</keyword>
<comment type="caution">
    <text evidence="3">The sequence shown here is derived from an EMBL/GenBank/DDBJ whole genome shotgun (WGS) entry which is preliminary data.</text>
</comment>
<dbReference type="InterPro" id="IPR002734">
    <property type="entry name" value="RibDG_C"/>
</dbReference>
<proteinExistence type="predicted"/>
<dbReference type="EMBL" id="VFOL01000001">
    <property type="protein sequence ID" value="TQL38245.1"/>
    <property type="molecule type" value="Genomic_DNA"/>
</dbReference>
<dbReference type="InterPro" id="IPR024072">
    <property type="entry name" value="DHFR-like_dom_sf"/>
</dbReference>
<dbReference type="PANTHER" id="PTHR38011:SF12">
    <property type="entry name" value="BIFUNCTIONAL DEAMINASE-REDUCTASE DOMAIN PROTEIN"/>
    <property type="match status" value="1"/>
</dbReference>
<sequence>MATIMAEMSMSLDGFIADPADSVDHLFGWYANGPVAVPAPNGGMTFHVSPVSATYLREEFASVTAMVAGRRTFDLTDGFAGGHPYDIPVFVVTHSMPPGWPRDDRPVTVVTDGLESAIAQARAVAGDGVVSVGAASIARQCLDAGLLDTIRINLVPVLLGRGVRLFDQLAHTPIKLEDPEVVAGDGVIHLCYDVKSS</sequence>
<dbReference type="GO" id="GO:0009231">
    <property type="term" value="P:riboflavin biosynthetic process"/>
    <property type="evidence" value="ECO:0007669"/>
    <property type="project" value="InterPro"/>
</dbReference>
<organism evidence="3 4">
    <name type="scientific">Salinispora arenicola</name>
    <dbReference type="NCBI Taxonomy" id="168697"/>
    <lineage>
        <taxon>Bacteria</taxon>
        <taxon>Bacillati</taxon>
        <taxon>Actinomycetota</taxon>
        <taxon>Actinomycetes</taxon>
        <taxon>Micromonosporales</taxon>
        <taxon>Micromonosporaceae</taxon>
        <taxon>Salinispora</taxon>
    </lineage>
</organism>
<dbReference type="Pfam" id="PF01872">
    <property type="entry name" value="RibD_C"/>
    <property type="match status" value="1"/>
</dbReference>
<dbReference type="Proteomes" id="UP000677457">
    <property type="component" value="Unassembled WGS sequence"/>
</dbReference>
<evidence type="ECO:0000313" key="4">
    <source>
        <dbReference type="Proteomes" id="UP000315983"/>
    </source>
</evidence>
<dbReference type="Proteomes" id="UP000315983">
    <property type="component" value="Unassembled WGS sequence"/>
</dbReference>
<feature type="domain" description="Bacterial bifunctional deaminase-reductase C-terminal" evidence="1">
    <location>
        <begin position="3"/>
        <end position="185"/>
    </location>
</feature>
<dbReference type="GO" id="GO:0008703">
    <property type="term" value="F:5-amino-6-(5-phosphoribosylamino)uracil reductase activity"/>
    <property type="evidence" value="ECO:0007669"/>
    <property type="project" value="InterPro"/>
</dbReference>
<dbReference type="SUPFAM" id="SSF53597">
    <property type="entry name" value="Dihydrofolate reductase-like"/>
    <property type="match status" value="1"/>
</dbReference>
<evidence type="ECO:0000313" key="5">
    <source>
        <dbReference type="Proteomes" id="UP000677457"/>
    </source>
</evidence>
<evidence type="ECO:0000313" key="2">
    <source>
        <dbReference type="EMBL" id="GIM85635.1"/>
    </source>
</evidence>
<name>A0A542XQW3_SALAC</name>
<evidence type="ECO:0000259" key="1">
    <source>
        <dbReference type="Pfam" id="PF01872"/>
    </source>
</evidence>
<gene>
    <name evidence="3" type="ORF">FB564_3439</name>
    <name evidence="2" type="ORF">Sar04_23710</name>
</gene>
<dbReference type="Gene3D" id="3.40.430.10">
    <property type="entry name" value="Dihydrofolate Reductase, subunit A"/>
    <property type="match status" value="1"/>
</dbReference>
<dbReference type="AlphaFoldDB" id="A0A542XQW3"/>
<reference evidence="3 4" key="1">
    <citation type="submission" date="2019-06" db="EMBL/GenBank/DDBJ databases">
        <title>Sequencing the genomes of 1000 actinobacteria strains.</title>
        <authorList>
            <person name="Klenk H.-P."/>
        </authorList>
    </citation>
    <scope>NUCLEOTIDE SEQUENCE [LARGE SCALE GENOMIC DNA]</scope>
    <source>
        <strain evidence="3 4">DSM 44819</strain>
    </source>
</reference>
<reference evidence="2 5" key="2">
    <citation type="submission" date="2021-03" db="EMBL/GenBank/DDBJ databases">
        <title>Whole genome shotgun sequence of Salinispora arenicola NBRC 105043.</title>
        <authorList>
            <person name="Komaki H."/>
            <person name="Tamura T."/>
        </authorList>
    </citation>
    <scope>NUCLEOTIDE SEQUENCE [LARGE SCALE GENOMIC DNA]</scope>
    <source>
        <strain evidence="2 5">NBRC 105043</strain>
    </source>
</reference>
<dbReference type="EMBL" id="BOQM01000015">
    <property type="protein sequence ID" value="GIM85635.1"/>
    <property type="molecule type" value="Genomic_DNA"/>
</dbReference>
<dbReference type="InterPro" id="IPR050765">
    <property type="entry name" value="Riboflavin_Biosynth_HTPR"/>
</dbReference>
<protein>
    <submittedName>
        <fullName evidence="2">Deaminase</fullName>
    </submittedName>
    <submittedName>
        <fullName evidence="3">Dihydrofolate reductase</fullName>
    </submittedName>
</protein>
<accession>A0A542XQW3</accession>